<name>A0A836LHE8_9TRYP</name>
<reference evidence="3 4" key="1">
    <citation type="submission" date="2021-02" db="EMBL/GenBank/DDBJ databases">
        <title>Porcisia hertigi Genome sequencing and assembly.</title>
        <authorList>
            <person name="Almutairi H."/>
            <person name="Gatherer D."/>
        </authorList>
    </citation>
    <scope>NUCLEOTIDE SEQUENCE [LARGE SCALE GENOMIC DNA]</scope>
    <source>
        <strain evidence="3 4">C119</strain>
    </source>
</reference>
<dbReference type="SUPFAM" id="SSF52833">
    <property type="entry name" value="Thioredoxin-like"/>
    <property type="match status" value="1"/>
</dbReference>
<keyword evidence="4" id="KW-1185">Reference proteome</keyword>
<evidence type="ECO:0000259" key="2">
    <source>
        <dbReference type="PROSITE" id="PS50042"/>
    </source>
</evidence>
<dbReference type="SUPFAM" id="SSF47616">
    <property type="entry name" value="GST C-terminal domain-like"/>
    <property type="match status" value="1"/>
</dbReference>
<evidence type="ECO:0000313" key="3">
    <source>
        <dbReference type="EMBL" id="KAG5501908.1"/>
    </source>
</evidence>
<dbReference type="PROSITE" id="PS50042">
    <property type="entry name" value="CNMP_BINDING_3"/>
    <property type="match status" value="1"/>
</dbReference>
<dbReference type="PANTHER" id="PTHR12782:SF5">
    <property type="entry name" value="PROSTAGLANDIN E SYNTHASE 2"/>
    <property type="match status" value="1"/>
</dbReference>
<feature type="chain" id="PRO_5032486691" description="Cyclic nucleotide-binding domain-containing protein" evidence="1">
    <location>
        <begin position="21"/>
        <end position="397"/>
    </location>
</feature>
<dbReference type="Gene3D" id="1.20.1050.10">
    <property type="match status" value="1"/>
</dbReference>
<dbReference type="RefSeq" id="XP_067756355.1">
    <property type="nucleotide sequence ID" value="XM_067900171.1"/>
</dbReference>
<evidence type="ECO:0000256" key="1">
    <source>
        <dbReference type="SAM" id="SignalP"/>
    </source>
</evidence>
<dbReference type="InterPro" id="IPR036249">
    <property type="entry name" value="Thioredoxin-like_sf"/>
</dbReference>
<dbReference type="GO" id="GO:0005739">
    <property type="term" value="C:mitochondrion"/>
    <property type="evidence" value="ECO:0007669"/>
    <property type="project" value="TreeGrafter"/>
</dbReference>
<dbReference type="InterPro" id="IPR036282">
    <property type="entry name" value="Glutathione-S-Trfase_C_sf"/>
</dbReference>
<feature type="signal peptide" evidence="1">
    <location>
        <begin position="1"/>
        <end position="20"/>
    </location>
</feature>
<comment type="caution">
    <text evidence="3">The sequence shown here is derived from an EMBL/GenBank/DDBJ whole genome shotgun (WGS) entry which is preliminary data.</text>
</comment>
<evidence type="ECO:0000313" key="4">
    <source>
        <dbReference type="Proteomes" id="UP000674318"/>
    </source>
</evidence>
<organism evidence="3 4">
    <name type="scientific">Porcisia hertigi</name>
    <dbReference type="NCBI Taxonomy" id="2761500"/>
    <lineage>
        <taxon>Eukaryota</taxon>
        <taxon>Discoba</taxon>
        <taxon>Euglenozoa</taxon>
        <taxon>Kinetoplastea</taxon>
        <taxon>Metakinetoplastina</taxon>
        <taxon>Trypanosomatida</taxon>
        <taxon>Trypanosomatidae</taxon>
        <taxon>Leishmaniinae</taxon>
        <taxon>Porcisia</taxon>
    </lineage>
</organism>
<protein>
    <recommendedName>
        <fullName evidence="2">Cyclic nucleotide-binding domain-containing protein</fullName>
    </recommendedName>
</protein>
<keyword evidence="1" id="KW-0732">Signal</keyword>
<sequence length="397" mass="43484">MRFLTKVVITSAGTLGLGAATVVYNQRVSSPDAGTGTSGAAKQLSAKEFNGLQNAKRLKEALTPSHLPWSFHAQKDRYTNLRKLATQTSQESEAAQPPGRRTYTPSPSDVKLIFYRLLGCPYCAKLEAVLQYHDVPYEEVCIDPLSGKGLPDPRYQLAPQLYFTPLAKSSSSNADAAAKDCNGVYLVDSAEIVSQLSVPLKYTADVVNPHISATRDWITNHFHGASFAIANNSFRDAYATYTHVTPSCYHNVFYHLAGSAALSVLSRYKIQPKLIAKMECADGPAVAEPAGPGVSTDSRGLWMLSEASRRQLAEVVRVGTAEEWLRAELQTFLQRRPGDGVFHGGRAPDLADVEMYGVTRVLDRHPRFGAVVREGVFGEWQTAMRERLKARTGTVYA</sequence>
<dbReference type="KEGG" id="phet:94290248"/>
<dbReference type="GeneID" id="94290248"/>
<feature type="domain" description="Cyclic nucleotide-binding" evidence="2">
    <location>
        <begin position="303"/>
        <end position="397"/>
    </location>
</feature>
<dbReference type="InterPro" id="IPR000595">
    <property type="entry name" value="cNMP-bd_dom"/>
</dbReference>
<accession>A0A836LHE8</accession>
<dbReference type="OrthoDB" id="423541at2759"/>
<dbReference type="Gene3D" id="3.40.30.10">
    <property type="entry name" value="Glutaredoxin"/>
    <property type="match status" value="1"/>
</dbReference>
<dbReference type="PANTHER" id="PTHR12782">
    <property type="entry name" value="MICROSOMAL PROSTAGLANDIN E SYNTHASE-2"/>
    <property type="match status" value="1"/>
</dbReference>
<dbReference type="AlphaFoldDB" id="A0A836LHE8"/>
<proteinExistence type="predicted"/>
<dbReference type="Proteomes" id="UP000674318">
    <property type="component" value="Unassembled WGS sequence"/>
</dbReference>
<gene>
    <name evidence="3" type="ORF">JKF63_04178</name>
</gene>
<dbReference type="EMBL" id="JAFJZO010000026">
    <property type="protein sequence ID" value="KAG5501908.1"/>
    <property type="molecule type" value="Genomic_DNA"/>
</dbReference>